<dbReference type="PROSITE" id="PS50889">
    <property type="entry name" value="S4"/>
    <property type="match status" value="1"/>
</dbReference>
<dbReference type="GO" id="GO:0008168">
    <property type="term" value="F:methyltransferase activity"/>
    <property type="evidence" value="ECO:0007669"/>
    <property type="project" value="UniProtKB-KW"/>
</dbReference>
<dbReference type="Gene3D" id="3.10.290.10">
    <property type="entry name" value="RNA-binding S4 domain"/>
    <property type="match status" value="1"/>
</dbReference>
<dbReference type="InterPro" id="IPR002877">
    <property type="entry name" value="RNA_MeTrfase_FtsJ_dom"/>
</dbReference>
<proteinExistence type="inferred from homology"/>
<comment type="similarity">
    <text evidence="2">Belongs to the TlyA family.</text>
</comment>
<dbReference type="InterPro" id="IPR004538">
    <property type="entry name" value="Hemolysin_A/TlyA"/>
</dbReference>
<dbReference type="CDD" id="cd00165">
    <property type="entry name" value="S4"/>
    <property type="match status" value="1"/>
</dbReference>
<dbReference type="CDD" id="cd02440">
    <property type="entry name" value="AdoMet_MTases"/>
    <property type="match status" value="1"/>
</dbReference>
<feature type="domain" description="Ribosomal RNA methyltransferase FtsJ" evidence="5">
    <location>
        <begin position="63"/>
        <end position="249"/>
    </location>
</feature>
<gene>
    <name evidence="6" type="ORF">AAIA72_03880</name>
</gene>
<dbReference type="InterPro" id="IPR047048">
    <property type="entry name" value="TlyA"/>
</dbReference>
<reference evidence="6" key="1">
    <citation type="submission" date="2024-05" db="EMBL/GenBank/DDBJ databases">
        <title>Genome sequencing of novel strain.</title>
        <authorList>
            <person name="Ganbat D."/>
            <person name="Ganbat S."/>
            <person name="Lee S.-J."/>
        </authorList>
    </citation>
    <scope>NUCLEOTIDE SEQUENCE</scope>
    <source>
        <strain evidence="6">SMD15-11</strain>
    </source>
</reference>
<name>A0AB39UYM8_9GAMM</name>
<dbReference type="InterPro" id="IPR029063">
    <property type="entry name" value="SAM-dependent_MTases_sf"/>
</dbReference>
<evidence type="ECO:0000256" key="2">
    <source>
        <dbReference type="ARBA" id="ARBA00029460"/>
    </source>
</evidence>
<keyword evidence="6" id="KW-0489">Methyltransferase</keyword>
<dbReference type="EMBL" id="CP154858">
    <property type="protein sequence ID" value="XDT73128.1"/>
    <property type="molecule type" value="Genomic_DNA"/>
</dbReference>
<dbReference type="SUPFAM" id="SSF55174">
    <property type="entry name" value="Alpha-L RNA-binding motif"/>
    <property type="match status" value="1"/>
</dbReference>
<feature type="domain" description="RNA-binding S4" evidence="4">
    <location>
        <begin position="2"/>
        <end position="31"/>
    </location>
</feature>
<dbReference type="InterPro" id="IPR036986">
    <property type="entry name" value="S4_RNA-bd_sf"/>
</dbReference>
<accession>A0AB39UYM8</accession>
<dbReference type="SUPFAM" id="SSF53335">
    <property type="entry name" value="S-adenosyl-L-methionine-dependent methyltransferases"/>
    <property type="match status" value="1"/>
</dbReference>
<dbReference type="GO" id="GO:0032259">
    <property type="term" value="P:methylation"/>
    <property type="evidence" value="ECO:0007669"/>
    <property type="project" value="UniProtKB-KW"/>
</dbReference>
<evidence type="ECO:0000259" key="4">
    <source>
        <dbReference type="Pfam" id="PF01479"/>
    </source>
</evidence>
<dbReference type="PANTHER" id="PTHR32319:SF0">
    <property type="entry name" value="BACTERIAL HEMOLYSIN-LIKE PROTEIN"/>
    <property type="match status" value="1"/>
</dbReference>
<evidence type="ECO:0000313" key="6">
    <source>
        <dbReference type="EMBL" id="XDT73128.1"/>
    </source>
</evidence>
<dbReference type="AlphaFoldDB" id="A0AB39UYM8"/>
<organism evidence="6">
    <name type="scientific">Thermohahella caldifontis</name>
    <dbReference type="NCBI Taxonomy" id="3142973"/>
    <lineage>
        <taxon>Bacteria</taxon>
        <taxon>Pseudomonadati</taxon>
        <taxon>Pseudomonadota</taxon>
        <taxon>Gammaproteobacteria</taxon>
        <taxon>Oceanospirillales</taxon>
        <taxon>Hahellaceae</taxon>
        <taxon>Thermohahella</taxon>
    </lineage>
</organism>
<keyword evidence="1 3" id="KW-0694">RNA-binding</keyword>
<dbReference type="PANTHER" id="PTHR32319">
    <property type="entry name" value="BACTERIAL HEMOLYSIN-LIKE PROTEIN"/>
    <property type="match status" value="1"/>
</dbReference>
<dbReference type="Gene3D" id="3.40.50.150">
    <property type="entry name" value="Vaccinia Virus protein VP39"/>
    <property type="match status" value="1"/>
</dbReference>
<evidence type="ECO:0000256" key="3">
    <source>
        <dbReference type="PROSITE-ProRule" id="PRU00182"/>
    </source>
</evidence>
<dbReference type="NCBIfam" id="TIGR00478">
    <property type="entry name" value="tly"/>
    <property type="match status" value="1"/>
</dbReference>
<keyword evidence="6" id="KW-0808">Transferase</keyword>
<dbReference type="InterPro" id="IPR002942">
    <property type="entry name" value="S4_RNA-bd"/>
</dbReference>
<dbReference type="KEGG" id="tcd:AAIA72_03880"/>
<evidence type="ECO:0000259" key="5">
    <source>
        <dbReference type="Pfam" id="PF01728"/>
    </source>
</evidence>
<sequence>MQRIDKLLVQKGLIASRSLAQQLIRAHAVEVRTGTGWQTVTRPAAAFPEDTPLRILDHDLLRYVSRGGIKLEGALRHTGLDVHDTLCLDVGQSTGGFTDCLLQHGAAKVVGVEVGHDQLHDSLKADPRIVTLEGINARDMIDTVRPYLGDQGADLAVMDVSFISQRLVVPEVVECLRPAGHFLALVKPQFELGPEALNDKGIVRDPSRYAELETTTKTLYAEAGMTVLDWFDSPIAGGDGNREFFILARRPE</sequence>
<dbReference type="Pfam" id="PF01728">
    <property type="entry name" value="FtsJ"/>
    <property type="match status" value="1"/>
</dbReference>
<dbReference type="PIRSF" id="PIRSF005578">
    <property type="entry name" value="TlyA"/>
    <property type="match status" value="1"/>
</dbReference>
<dbReference type="Pfam" id="PF01479">
    <property type="entry name" value="S4"/>
    <property type="match status" value="1"/>
</dbReference>
<protein>
    <submittedName>
        <fullName evidence="6">TlyA family RNA methyltransferase</fullName>
    </submittedName>
</protein>
<evidence type="ECO:0000256" key="1">
    <source>
        <dbReference type="ARBA" id="ARBA00022884"/>
    </source>
</evidence>
<dbReference type="RefSeq" id="WP_369602124.1">
    <property type="nucleotide sequence ID" value="NZ_CP154858.1"/>
</dbReference>
<dbReference type="GO" id="GO:0003723">
    <property type="term" value="F:RNA binding"/>
    <property type="evidence" value="ECO:0007669"/>
    <property type="project" value="UniProtKB-KW"/>
</dbReference>